<proteinExistence type="predicted"/>
<feature type="non-terminal residue" evidence="2">
    <location>
        <position position="1"/>
    </location>
</feature>
<dbReference type="InterPro" id="IPR032185">
    <property type="entry name" value="DUF5017"/>
</dbReference>
<reference evidence="2 3" key="1">
    <citation type="journal article" date="2018" name="Syst. Appl. Microbiol.">
        <title>Flavobacterium circumlabens sp. nov. and Flavobacterium cupreum sp. nov., two psychrotrophic species isolated from Antarctic environmental samples.</title>
        <authorList>
            <person name="Kralova S."/>
            <person name="Busse H.J."/>
            <person name="Svec P."/>
            <person name="Maslanova I."/>
            <person name="Stankova E."/>
            <person name="Bartak M."/>
            <person name="Sedlacek I."/>
        </authorList>
    </citation>
    <scope>NUCLEOTIDE SEQUENCE [LARGE SCALE GENOMIC DNA]</scope>
    <source>
        <strain evidence="2 3">CCM 8828</strain>
    </source>
</reference>
<feature type="domain" description="DUF5017" evidence="1">
    <location>
        <begin position="2"/>
        <end position="68"/>
    </location>
</feature>
<protein>
    <submittedName>
        <fullName evidence="2">DUF5017 domain-containing protein</fullName>
    </submittedName>
</protein>
<dbReference type="EMBL" id="QWDN01000561">
    <property type="protein sequence ID" value="TEB41107.1"/>
    <property type="molecule type" value="Genomic_DNA"/>
</dbReference>
<evidence type="ECO:0000259" key="1">
    <source>
        <dbReference type="Pfam" id="PF16409"/>
    </source>
</evidence>
<dbReference type="RefSeq" id="WP_134092443.1">
    <property type="nucleotide sequence ID" value="NZ_QWDN01000561.1"/>
</dbReference>
<evidence type="ECO:0000313" key="2">
    <source>
        <dbReference type="EMBL" id="TEB41107.1"/>
    </source>
</evidence>
<gene>
    <name evidence="2" type="ORF">D0809_27215</name>
</gene>
<dbReference type="Pfam" id="PF16409">
    <property type="entry name" value="DUF5017"/>
    <property type="match status" value="1"/>
</dbReference>
<dbReference type="Proteomes" id="UP000298340">
    <property type="component" value="Unassembled WGS sequence"/>
</dbReference>
<evidence type="ECO:0000313" key="3">
    <source>
        <dbReference type="Proteomes" id="UP000298340"/>
    </source>
</evidence>
<comment type="caution">
    <text evidence="2">The sequence shown here is derived from an EMBL/GenBank/DDBJ whole genome shotgun (WGS) entry which is preliminary data.</text>
</comment>
<sequence length="80" mass="8797">EIYVSENFDGSNIKKAQWTKLTAKIATQSTPSRQFISSGAIDLSPYSGKINIAFKYIGSGKDKTLNGAFMIDDVKIYGEK</sequence>
<dbReference type="NCBIfam" id="NF038128">
    <property type="entry name" value="choice_anch_J"/>
    <property type="match status" value="1"/>
</dbReference>
<name>A0A4Y7U3T9_9FLAO</name>
<accession>A0A4Y7U3T9</accession>
<organism evidence="2 3">
    <name type="scientific">Flavobacterium circumlabens</name>
    <dbReference type="NCBI Taxonomy" id="2133765"/>
    <lineage>
        <taxon>Bacteria</taxon>
        <taxon>Pseudomonadati</taxon>
        <taxon>Bacteroidota</taxon>
        <taxon>Flavobacteriia</taxon>
        <taxon>Flavobacteriales</taxon>
        <taxon>Flavobacteriaceae</taxon>
        <taxon>Flavobacterium</taxon>
    </lineage>
</organism>
<dbReference type="AlphaFoldDB" id="A0A4Y7U3T9"/>